<dbReference type="EMBL" id="NPIA01000003">
    <property type="protein sequence ID" value="OZM57328.1"/>
    <property type="molecule type" value="Genomic_DNA"/>
</dbReference>
<accession>A0A263BUT3</accession>
<dbReference type="Proteomes" id="UP000217083">
    <property type="component" value="Unassembled WGS sequence"/>
</dbReference>
<dbReference type="SUPFAM" id="SSF55729">
    <property type="entry name" value="Acyl-CoA N-acyltransferases (Nat)"/>
    <property type="match status" value="1"/>
</dbReference>
<dbReference type="GO" id="GO:0016747">
    <property type="term" value="F:acyltransferase activity, transferring groups other than amino-acyl groups"/>
    <property type="evidence" value="ECO:0007669"/>
    <property type="project" value="InterPro"/>
</dbReference>
<evidence type="ECO:0000259" key="1">
    <source>
        <dbReference type="PROSITE" id="PS51186"/>
    </source>
</evidence>
<feature type="domain" description="N-acetyltransferase" evidence="1">
    <location>
        <begin position="1"/>
        <end position="140"/>
    </location>
</feature>
<reference evidence="2 3" key="2">
    <citation type="submission" date="2017-09" db="EMBL/GenBank/DDBJ databases">
        <title>Bacillus patelloidae sp. nov., isolated from the intestinal tract of a marine limpet.</title>
        <authorList>
            <person name="Liu R."/>
            <person name="Dong C."/>
            <person name="Shao Z."/>
        </authorList>
    </citation>
    <scope>NUCLEOTIDE SEQUENCE [LARGE SCALE GENOMIC DNA]</scope>
    <source>
        <strain evidence="2 3">SA5d-4</strain>
    </source>
</reference>
<dbReference type="RefSeq" id="WP_094923917.1">
    <property type="nucleotide sequence ID" value="NZ_NPIA01000003.1"/>
</dbReference>
<sequence length="140" mass="16540">MTLQIVNTNDQKTKNIIKKQLFDYNIKHLSEDLRGRFEEVSLILLDNNENVVGGLLGEICWNWLEIHILMVNEDIRKMGYGTKLLFEAEKIATRKKCDFIKLDTLSFQALDFYEKHGYEVFGEINNVGRDHKHYYLKKDL</sequence>
<keyword evidence="3" id="KW-1185">Reference proteome</keyword>
<dbReference type="CDD" id="cd04301">
    <property type="entry name" value="NAT_SF"/>
    <property type="match status" value="1"/>
</dbReference>
<dbReference type="InterPro" id="IPR016181">
    <property type="entry name" value="Acyl_CoA_acyltransferase"/>
</dbReference>
<gene>
    <name evidence="2" type="ORF">CIB95_07645</name>
</gene>
<evidence type="ECO:0000313" key="2">
    <source>
        <dbReference type="EMBL" id="OZM57328.1"/>
    </source>
</evidence>
<evidence type="ECO:0000313" key="3">
    <source>
        <dbReference type="Proteomes" id="UP000217083"/>
    </source>
</evidence>
<dbReference type="PROSITE" id="PS51186">
    <property type="entry name" value="GNAT"/>
    <property type="match status" value="1"/>
</dbReference>
<dbReference type="InterPro" id="IPR000182">
    <property type="entry name" value="GNAT_dom"/>
</dbReference>
<reference evidence="3" key="1">
    <citation type="submission" date="2017-08" db="EMBL/GenBank/DDBJ databases">
        <authorList>
            <person name="Huang Z."/>
        </authorList>
    </citation>
    <scope>NUCLEOTIDE SEQUENCE [LARGE SCALE GENOMIC DNA]</scope>
    <source>
        <strain evidence="3">SA5d-4</strain>
    </source>
</reference>
<dbReference type="Pfam" id="PF00583">
    <property type="entry name" value="Acetyltransf_1"/>
    <property type="match status" value="1"/>
</dbReference>
<comment type="caution">
    <text evidence="2">The sequence shown here is derived from an EMBL/GenBank/DDBJ whole genome shotgun (WGS) entry which is preliminary data.</text>
</comment>
<protein>
    <submittedName>
        <fullName evidence="2">GNAT family N-acetyltransferase</fullName>
    </submittedName>
</protein>
<name>A0A263BUT3_9BACI</name>
<keyword evidence="2" id="KW-0808">Transferase</keyword>
<dbReference type="Gene3D" id="3.40.630.30">
    <property type="match status" value="1"/>
</dbReference>
<organism evidence="2 3">
    <name type="scientific">Lottiidibacillus patelloidae</name>
    <dbReference type="NCBI Taxonomy" id="2670334"/>
    <lineage>
        <taxon>Bacteria</taxon>
        <taxon>Bacillati</taxon>
        <taxon>Bacillota</taxon>
        <taxon>Bacilli</taxon>
        <taxon>Bacillales</taxon>
        <taxon>Bacillaceae</taxon>
        <taxon>Lottiidibacillus</taxon>
    </lineage>
</organism>
<proteinExistence type="predicted"/>
<dbReference type="AlphaFoldDB" id="A0A263BUT3"/>